<evidence type="ECO:0000313" key="1">
    <source>
        <dbReference type="EMBL" id="MDI4644235.1"/>
    </source>
</evidence>
<evidence type="ECO:0008006" key="3">
    <source>
        <dbReference type="Google" id="ProtNLM"/>
    </source>
</evidence>
<reference evidence="1" key="1">
    <citation type="submission" date="2023-04" db="EMBL/GenBank/DDBJ databases">
        <title>Comparative genomic analysis of Cohnella hashimotonis sp. nov., isolated from the International Space Station.</title>
        <authorList>
            <person name="Venkateswaran K."/>
            <person name="Simpson A."/>
        </authorList>
    </citation>
    <scope>NUCLEOTIDE SEQUENCE</scope>
    <source>
        <strain evidence="1">F6_2S_P_1</strain>
    </source>
</reference>
<accession>A0ABT6TBP6</accession>
<proteinExistence type="predicted"/>
<keyword evidence="2" id="KW-1185">Reference proteome</keyword>
<protein>
    <recommendedName>
        <fullName evidence="3">DUF4286 family protein</fullName>
    </recommendedName>
</protein>
<dbReference type="EMBL" id="JAGRPV010000001">
    <property type="protein sequence ID" value="MDI4644235.1"/>
    <property type="molecule type" value="Genomic_DNA"/>
</dbReference>
<name>A0ABT6TBP6_9BACL</name>
<evidence type="ECO:0000313" key="2">
    <source>
        <dbReference type="Proteomes" id="UP001161691"/>
    </source>
</evidence>
<dbReference type="RefSeq" id="WP_282907249.1">
    <property type="nucleotide sequence ID" value="NZ_JAGRPV010000001.1"/>
</dbReference>
<organism evidence="1 2">
    <name type="scientific">Cohnella hashimotonis</name>
    <dbReference type="NCBI Taxonomy" id="2826895"/>
    <lineage>
        <taxon>Bacteria</taxon>
        <taxon>Bacillati</taxon>
        <taxon>Bacillota</taxon>
        <taxon>Bacilli</taxon>
        <taxon>Bacillales</taxon>
        <taxon>Paenibacillaceae</taxon>
        <taxon>Cohnella</taxon>
    </lineage>
</organism>
<dbReference type="Proteomes" id="UP001161691">
    <property type="component" value="Unassembled WGS sequence"/>
</dbReference>
<gene>
    <name evidence="1" type="ORF">KB449_04645</name>
</gene>
<sequence length="94" mass="11074">MSIILFCEYSIPDAHRDRFLTWVREAPSRWIGAELAENREQPGVFVELRRPADEREASEMKKERLEGRSWTEMENWVKGGRGGLRVWTFVPLLP</sequence>
<comment type="caution">
    <text evidence="1">The sequence shown here is derived from an EMBL/GenBank/DDBJ whole genome shotgun (WGS) entry which is preliminary data.</text>
</comment>